<evidence type="ECO:0000256" key="1">
    <source>
        <dbReference type="ARBA" id="ARBA00022574"/>
    </source>
</evidence>
<name>A0ABV5R0Q6_9ACTN</name>
<gene>
    <name evidence="4" type="ORF">ACFFTL_03460</name>
</gene>
<keyword evidence="2" id="KW-0677">Repeat</keyword>
<keyword evidence="1 3" id="KW-0853">WD repeat</keyword>
<dbReference type="InterPro" id="IPR015943">
    <property type="entry name" value="WD40/YVTN_repeat-like_dom_sf"/>
</dbReference>
<accession>A0ABV5R0Q6</accession>
<feature type="repeat" description="WD" evidence="3">
    <location>
        <begin position="108"/>
        <end position="149"/>
    </location>
</feature>
<comment type="caution">
    <text evidence="4">The sequence shown here is derived from an EMBL/GenBank/DDBJ whole genome shotgun (WGS) entry which is preliminary data.</text>
</comment>
<evidence type="ECO:0000313" key="4">
    <source>
        <dbReference type="EMBL" id="MFB9571418.1"/>
    </source>
</evidence>
<dbReference type="Gene3D" id="2.130.10.10">
    <property type="entry name" value="YVTN repeat-like/Quinoprotein amine dehydrogenase"/>
    <property type="match status" value="2"/>
</dbReference>
<dbReference type="InterPro" id="IPR011044">
    <property type="entry name" value="Quino_amine_DH_bsu"/>
</dbReference>
<keyword evidence="5" id="KW-1185">Reference proteome</keyword>
<evidence type="ECO:0000313" key="5">
    <source>
        <dbReference type="Proteomes" id="UP001589710"/>
    </source>
</evidence>
<organism evidence="4 5">
    <name type="scientific">Streptomyces yanii</name>
    <dbReference type="NCBI Taxonomy" id="78510"/>
    <lineage>
        <taxon>Bacteria</taxon>
        <taxon>Bacillati</taxon>
        <taxon>Actinomycetota</taxon>
        <taxon>Actinomycetes</taxon>
        <taxon>Kitasatosporales</taxon>
        <taxon>Streptomycetaceae</taxon>
        <taxon>Streptomyces</taxon>
    </lineage>
</organism>
<protein>
    <submittedName>
        <fullName evidence="4">WD40 repeat domain-containing protein</fullName>
    </submittedName>
</protein>
<reference evidence="4 5" key="1">
    <citation type="submission" date="2024-09" db="EMBL/GenBank/DDBJ databases">
        <authorList>
            <person name="Sun Q."/>
            <person name="Mori K."/>
        </authorList>
    </citation>
    <scope>NUCLEOTIDE SEQUENCE [LARGE SCALE GENOMIC DNA]</scope>
    <source>
        <strain evidence="4 5">JCM 3331</strain>
    </source>
</reference>
<evidence type="ECO:0000256" key="3">
    <source>
        <dbReference type="PROSITE-ProRule" id="PRU00221"/>
    </source>
</evidence>
<sequence>MRCWDTLSGRRVVDFEADPWLIVHNGALAHLPDGRLILATSDPEGLHRWDAATGQSLGRVDDATTIWQVTTAISASGRTLFLGAGIDGHLHRWDAATGEPDGPAWECNRGYVITLTTLNLPDGTPLVVTGGEDDTVRRWHAETGESVGEPLPVSADGRVFNLSSCRLPDRRVLLVAHDDEHAIHRWDAATGKAFGPPIPTGDRFPHTTSVVPVAGSPRVIVAYDDDTVRQWNALTGEQLALPHPGYAATAALRPDGTAVLATGSRDGALRLDYMSTD</sequence>
<dbReference type="PANTHER" id="PTHR19848:SF8">
    <property type="entry name" value="F-BOX AND WD REPEAT DOMAIN CONTAINING 7"/>
    <property type="match status" value="1"/>
</dbReference>
<dbReference type="PROSITE" id="PS50082">
    <property type="entry name" value="WD_REPEATS_2"/>
    <property type="match status" value="1"/>
</dbReference>
<dbReference type="RefSeq" id="WP_345516807.1">
    <property type="nucleotide sequence ID" value="NZ_BAAAXD010000039.1"/>
</dbReference>
<evidence type="ECO:0000256" key="2">
    <source>
        <dbReference type="ARBA" id="ARBA00022737"/>
    </source>
</evidence>
<dbReference type="PANTHER" id="PTHR19848">
    <property type="entry name" value="WD40 REPEAT PROTEIN"/>
    <property type="match status" value="1"/>
</dbReference>
<dbReference type="SUPFAM" id="SSF50969">
    <property type="entry name" value="YVTN repeat-like/Quinoprotein amine dehydrogenase"/>
    <property type="match status" value="1"/>
</dbReference>
<dbReference type="Proteomes" id="UP001589710">
    <property type="component" value="Unassembled WGS sequence"/>
</dbReference>
<dbReference type="EMBL" id="JBHMCG010000013">
    <property type="protein sequence ID" value="MFB9571418.1"/>
    <property type="molecule type" value="Genomic_DNA"/>
</dbReference>
<proteinExistence type="predicted"/>
<dbReference type="InterPro" id="IPR001680">
    <property type="entry name" value="WD40_rpt"/>
</dbReference>